<organism evidence="2 3">
    <name type="scientific">Microlunatus flavus</name>
    <dbReference type="NCBI Taxonomy" id="1036181"/>
    <lineage>
        <taxon>Bacteria</taxon>
        <taxon>Bacillati</taxon>
        <taxon>Actinomycetota</taxon>
        <taxon>Actinomycetes</taxon>
        <taxon>Propionibacteriales</taxon>
        <taxon>Propionibacteriaceae</taxon>
        <taxon>Microlunatus</taxon>
    </lineage>
</organism>
<sequence length="753" mass="77613">MSRRGTRVRVHPAGARTGGAPRSSPGAARAARTRTAALRGALGSLVLALAAGAAVVLGLGAHPVAAAAAEPTSLATISLTSIKPSLPSRDGTITLSGKVTNTSKDPIVRPQALLWRDQAPITDVDGLDAALDSASNSPIGSRLYQKPGQFQDLYTAAEPDLAPGASATFTVSAEMADLALAPTDGVYLVGVQVLQNGVPVAVARTRVFVPVLSEDPERTSQVATLVVLDSRPSYLAPGLLADDHLARDVAAGGRLRALLDAAGRDRASYAVDPALVAELETMRAGYSVRTADGGTTPGPGQADAARWLADLAQLRADHDGYRLLFGSPDVAALAHARRTQVLEAAADAGARVEATADLPLLVLPYGGAADGTTLRAAAALRPRAVLLSDSATRGAGPLLEADGVRVLTYGAASLGGGPGPDPSDDAVHIQQRSLAASWVETTSGETRAAHVRVVRTTAQATSADRTDPPWSEATPLGEILERSPQRWSGTLRYPSSAADDELTATQLAALARLDDAERTWSDLLVHGDAASDAADAAVARAASGSWRGQQRRSTAYLAPQQASLDTRLTEQVRISSIRKVSTVAQQGVEFPITVRNDLAPQGDGGPDDPAAIRVRLDFVSDNSRRLTVRSITSDTIGTLAPDSGFTGNAAVTARANGTVPVVAQLYTESGRKVGRPVPIEVQVTQNGTTGWAIAVVAGLVLVGSTTWRIRQVQRERARQAADAAGGGAPATGALGSVPSSELGTRHDDASVGS</sequence>
<evidence type="ECO:0000313" key="2">
    <source>
        <dbReference type="EMBL" id="SEP84509.1"/>
    </source>
</evidence>
<dbReference type="STRING" id="1036181.SAMN05421756_101859"/>
<evidence type="ECO:0000313" key="3">
    <source>
        <dbReference type="Proteomes" id="UP000198504"/>
    </source>
</evidence>
<reference evidence="3" key="1">
    <citation type="submission" date="2016-10" db="EMBL/GenBank/DDBJ databases">
        <authorList>
            <person name="Varghese N."/>
            <person name="Submissions S."/>
        </authorList>
    </citation>
    <scope>NUCLEOTIDE SEQUENCE [LARGE SCALE GENOMIC DNA]</scope>
    <source>
        <strain evidence="3">CGMCC 4.6856</strain>
    </source>
</reference>
<dbReference type="EMBL" id="FOFA01000001">
    <property type="protein sequence ID" value="SEP84509.1"/>
    <property type="molecule type" value="Genomic_DNA"/>
</dbReference>
<feature type="compositionally biased region" description="Basic and acidic residues" evidence="1">
    <location>
        <begin position="743"/>
        <end position="753"/>
    </location>
</feature>
<protein>
    <submittedName>
        <fullName evidence="2">Uncharacterized protein</fullName>
    </submittedName>
</protein>
<feature type="region of interest" description="Disordered" evidence="1">
    <location>
        <begin position="719"/>
        <end position="753"/>
    </location>
</feature>
<dbReference type="RefSeq" id="WP_139209738.1">
    <property type="nucleotide sequence ID" value="NZ_FOFA01000001.1"/>
</dbReference>
<dbReference type="AlphaFoldDB" id="A0A1H9B6P6"/>
<evidence type="ECO:0000256" key="1">
    <source>
        <dbReference type="SAM" id="MobiDB-lite"/>
    </source>
</evidence>
<dbReference type="OrthoDB" id="5185072at2"/>
<name>A0A1H9B6P6_9ACTN</name>
<proteinExistence type="predicted"/>
<feature type="region of interest" description="Disordered" evidence="1">
    <location>
        <begin position="1"/>
        <end position="30"/>
    </location>
</feature>
<keyword evidence="3" id="KW-1185">Reference proteome</keyword>
<feature type="compositionally biased region" description="Basic residues" evidence="1">
    <location>
        <begin position="1"/>
        <end position="10"/>
    </location>
</feature>
<accession>A0A1H9B6P6</accession>
<dbReference type="Proteomes" id="UP000198504">
    <property type="component" value="Unassembled WGS sequence"/>
</dbReference>
<gene>
    <name evidence="2" type="ORF">SAMN05421756_101859</name>
</gene>
<feature type="compositionally biased region" description="Low complexity" evidence="1">
    <location>
        <begin position="18"/>
        <end position="30"/>
    </location>
</feature>